<organism evidence="1 2">
    <name type="scientific">Bythopirellula polymerisocia</name>
    <dbReference type="NCBI Taxonomy" id="2528003"/>
    <lineage>
        <taxon>Bacteria</taxon>
        <taxon>Pseudomonadati</taxon>
        <taxon>Planctomycetota</taxon>
        <taxon>Planctomycetia</taxon>
        <taxon>Pirellulales</taxon>
        <taxon>Lacipirellulaceae</taxon>
        <taxon>Bythopirellula</taxon>
    </lineage>
</organism>
<dbReference type="PANTHER" id="PTHR37694">
    <property type="entry name" value="SLR8022 PROTEIN"/>
    <property type="match status" value="1"/>
</dbReference>
<evidence type="ECO:0000313" key="1">
    <source>
        <dbReference type="EMBL" id="TWU25982.1"/>
    </source>
</evidence>
<protein>
    <recommendedName>
        <fullName evidence="3">Cupin domain protein</fullName>
    </recommendedName>
</protein>
<accession>A0A5C6CNG3</accession>
<dbReference type="Gene3D" id="2.60.120.10">
    <property type="entry name" value="Jelly Rolls"/>
    <property type="match status" value="1"/>
</dbReference>
<dbReference type="RefSeq" id="WP_146451537.1">
    <property type="nucleotide sequence ID" value="NZ_SJPS01000004.1"/>
</dbReference>
<reference evidence="1 2" key="1">
    <citation type="submission" date="2019-02" db="EMBL/GenBank/DDBJ databases">
        <title>Deep-cultivation of Planctomycetes and their phenomic and genomic characterization uncovers novel biology.</title>
        <authorList>
            <person name="Wiegand S."/>
            <person name="Jogler M."/>
            <person name="Boedeker C."/>
            <person name="Pinto D."/>
            <person name="Vollmers J."/>
            <person name="Rivas-Marin E."/>
            <person name="Kohn T."/>
            <person name="Peeters S.H."/>
            <person name="Heuer A."/>
            <person name="Rast P."/>
            <person name="Oberbeckmann S."/>
            <person name="Bunk B."/>
            <person name="Jeske O."/>
            <person name="Meyerdierks A."/>
            <person name="Storesund J.E."/>
            <person name="Kallscheuer N."/>
            <person name="Luecker S."/>
            <person name="Lage O.M."/>
            <person name="Pohl T."/>
            <person name="Merkel B.J."/>
            <person name="Hornburger P."/>
            <person name="Mueller R.-W."/>
            <person name="Bruemmer F."/>
            <person name="Labrenz M."/>
            <person name="Spormann A.M."/>
            <person name="Op Den Camp H."/>
            <person name="Overmann J."/>
            <person name="Amann R."/>
            <person name="Jetten M.S.M."/>
            <person name="Mascher T."/>
            <person name="Medema M.H."/>
            <person name="Devos D.P."/>
            <person name="Kaster A.-K."/>
            <person name="Ovreas L."/>
            <person name="Rohde M."/>
            <person name="Galperin M.Y."/>
            <person name="Jogler C."/>
        </authorList>
    </citation>
    <scope>NUCLEOTIDE SEQUENCE [LARGE SCALE GENOMIC DNA]</scope>
    <source>
        <strain evidence="1 2">Pla144</strain>
    </source>
</reference>
<dbReference type="EMBL" id="SJPS01000004">
    <property type="protein sequence ID" value="TWU25982.1"/>
    <property type="molecule type" value="Genomic_DNA"/>
</dbReference>
<dbReference type="PANTHER" id="PTHR37694:SF1">
    <property type="entry name" value="SLR8022 PROTEIN"/>
    <property type="match status" value="1"/>
</dbReference>
<keyword evidence="2" id="KW-1185">Reference proteome</keyword>
<dbReference type="SUPFAM" id="SSF51182">
    <property type="entry name" value="RmlC-like cupins"/>
    <property type="match status" value="1"/>
</dbReference>
<proteinExistence type="predicted"/>
<dbReference type="InterPro" id="IPR014710">
    <property type="entry name" value="RmlC-like_jellyroll"/>
</dbReference>
<dbReference type="AlphaFoldDB" id="A0A5C6CNG3"/>
<dbReference type="Proteomes" id="UP000318437">
    <property type="component" value="Unassembled WGS sequence"/>
</dbReference>
<name>A0A5C6CNG3_9BACT</name>
<evidence type="ECO:0000313" key="2">
    <source>
        <dbReference type="Proteomes" id="UP000318437"/>
    </source>
</evidence>
<dbReference type="CDD" id="cd02230">
    <property type="entry name" value="cupin_HP0902-like"/>
    <property type="match status" value="1"/>
</dbReference>
<comment type="caution">
    <text evidence="1">The sequence shown here is derived from an EMBL/GenBank/DDBJ whole genome shotgun (WGS) entry which is preliminary data.</text>
</comment>
<sequence>MAIPHAKSAEVVDIRPLDTKLHTAQTTTLVKTDSLEVIRLVLPAGKEIEPHSVVGEITVQCLEGDVLFRAGGLDCKLSSGHLMYLAGSAEHSVRAIEDSSLLVTIVLKHGH</sequence>
<gene>
    <name evidence="1" type="ORF">Pla144_31960</name>
</gene>
<dbReference type="InterPro" id="IPR011051">
    <property type="entry name" value="RmlC_Cupin_sf"/>
</dbReference>
<dbReference type="OrthoDB" id="8265259at2"/>
<evidence type="ECO:0008006" key="3">
    <source>
        <dbReference type="Google" id="ProtNLM"/>
    </source>
</evidence>